<proteinExistence type="predicted"/>
<keyword evidence="2" id="KW-1185">Reference proteome</keyword>
<organism evidence="1 2">
    <name type="scientific">Racocetra persica</name>
    <dbReference type="NCBI Taxonomy" id="160502"/>
    <lineage>
        <taxon>Eukaryota</taxon>
        <taxon>Fungi</taxon>
        <taxon>Fungi incertae sedis</taxon>
        <taxon>Mucoromycota</taxon>
        <taxon>Glomeromycotina</taxon>
        <taxon>Glomeromycetes</taxon>
        <taxon>Diversisporales</taxon>
        <taxon>Gigasporaceae</taxon>
        <taxon>Racocetra</taxon>
    </lineage>
</organism>
<feature type="non-terminal residue" evidence="1">
    <location>
        <position position="1"/>
    </location>
</feature>
<accession>A0ACA9T060</accession>
<comment type="caution">
    <text evidence="1">The sequence shown here is derived from an EMBL/GenBank/DDBJ whole genome shotgun (WGS) entry which is preliminary data.</text>
</comment>
<protein>
    <submittedName>
        <fullName evidence="1">35248_t:CDS:1</fullName>
    </submittedName>
</protein>
<evidence type="ECO:0000313" key="2">
    <source>
        <dbReference type="Proteomes" id="UP000789920"/>
    </source>
</evidence>
<dbReference type="Proteomes" id="UP000789920">
    <property type="component" value="Unassembled WGS sequence"/>
</dbReference>
<gene>
    <name evidence="1" type="ORF">RPERSI_LOCUS36837</name>
</gene>
<name>A0ACA9T060_9GLOM</name>
<evidence type="ECO:0000313" key="1">
    <source>
        <dbReference type="EMBL" id="CAG8851982.1"/>
    </source>
</evidence>
<reference evidence="1" key="1">
    <citation type="submission" date="2021-06" db="EMBL/GenBank/DDBJ databases">
        <authorList>
            <person name="Kallberg Y."/>
            <person name="Tangrot J."/>
            <person name="Rosling A."/>
        </authorList>
    </citation>
    <scope>NUCLEOTIDE SEQUENCE</scope>
    <source>
        <strain evidence="1">MA461A</strain>
    </source>
</reference>
<dbReference type="EMBL" id="CAJVQC010179303">
    <property type="protein sequence ID" value="CAG8851982.1"/>
    <property type="molecule type" value="Genomic_DNA"/>
</dbReference>
<sequence>VFFGLLGFNVYLNYKKTSIKEQAEKERQEAKKQLEEDERLKREIAEMTKQKLTG</sequence>